<keyword evidence="1" id="KW-0472">Membrane</keyword>
<evidence type="ECO:0000256" key="1">
    <source>
        <dbReference type="SAM" id="Phobius"/>
    </source>
</evidence>
<sequence>MSRLGKRAREALADESGFTLPEVLVTSVLLVVVLFSLYGIFDASVRVFALGNDRTEATETARLGLSRMEREIRAAVQPTGATQLLLDRQQSSIRFRHSPNCNPADPACTPETVTYRLNGSALERNTQPVVENVSAVEFKYCSTPSECTPEKVVNEAETRIVRISLTVTKNGRAQNLSTDVYLRNRE</sequence>
<name>A0A023X2C0_RUBRA</name>
<dbReference type="SUPFAM" id="SSF54523">
    <property type="entry name" value="Pili subunits"/>
    <property type="match status" value="1"/>
</dbReference>
<dbReference type="InterPro" id="IPR045584">
    <property type="entry name" value="Pilin-like"/>
</dbReference>
<reference evidence="2 4" key="1">
    <citation type="submission" date="2014-03" db="EMBL/GenBank/DDBJ databases">
        <title>Complete genome sequence of the Radio-Resistant Rubrobacter radiotolerans RSPS-4.</title>
        <authorList>
            <person name="Egas C.C."/>
            <person name="Barroso C.C."/>
            <person name="Froufe H.J.C."/>
            <person name="Pacheco J.J."/>
            <person name="Albuquerque L.L."/>
            <person name="da Costa M.M.S."/>
        </authorList>
    </citation>
    <scope>NUCLEOTIDE SEQUENCE [LARGE SCALE GENOMIC DNA]</scope>
    <source>
        <strain evidence="2 4">RSPS-4</strain>
    </source>
</reference>
<dbReference type="EMBL" id="JAWXXX010000001">
    <property type="protein sequence ID" value="MDX5893550.1"/>
    <property type="molecule type" value="Genomic_DNA"/>
</dbReference>
<dbReference type="RefSeq" id="WP_038680941.1">
    <property type="nucleotide sequence ID" value="NZ_CP007514.1"/>
</dbReference>
<dbReference type="PROSITE" id="PS00409">
    <property type="entry name" value="PROKAR_NTER_METHYL"/>
    <property type="match status" value="1"/>
</dbReference>
<feature type="transmembrane region" description="Helical" evidence="1">
    <location>
        <begin position="20"/>
        <end position="41"/>
    </location>
</feature>
<dbReference type="HOGENOM" id="CLU_1453411_0_0_11"/>
<keyword evidence="1" id="KW-1133">Transmembrane helix</keyword>
<dbReference type="AlphaFoldDB" id="A0A023X2C0"/>
<evidence type="ECO:0000313" key="4">
    <source>
        <dbReference type="Proteomes" id="UP000025229"/>
    </source>
</evidence>
<keyword evidence="4" id="KW-1185">Reference proteome</keyword>
<organism evidence="2 4">
    <name type="scientific">Rubrobacter radiotolerans</name>
    <name type="common">Arthrobacter radiotolerans</name>
    <dbReference type="NCBI Taxonomy" id="42256"/>
    <lineage>
        <taxon>Bacteria</taxon>
        <taxon>Bacillati</taxon>
        <taxon>Actinomycetota</taxon>
        <taxon>Rubrobacteria</taxon>
        <taxon>Rubrobacterales</taxon>
        <taxon>Rubrobacteraceae</taxon>
        <taxon>Rubrobacter</taxon>
    </lineage>
</organism>
<accession>A0A023X2C0</accession>
<protein>
    <submittedName>
        <fullName evidence="2 3">Prepilin-type N-terminal cleavage/methylation domain</fullName>
    </submittedName>
</protein>
<reference evidence="3" key="2">
    <citation type="submission" date="2023-11" db="EMBL/GenBank/DDBJ databases">
        <title>MicrobeMod: A computational toolkit for identifying prokaryotic methylation and restriction-modification with nanopore sequencing.</title>
        <authorList>
            <person name="Crits-Christoph A."/>
            <person name="Kang S.C."/>
            <person name="Lee H."/>
            <person name="Ostrov N."/>
        </authorList>
    </citation>
    <scope>NUCLEOTIDE SEQUENCE</scope>
    <source>
        <strain evidence="3">ATCC 51242</strain>
    </source>
</reference>
<dbReference type="KEGG" id="rrd:RradSPS_0857"/>
<proteinExistence type="predicted"/>
<dbReference type="NCBIfam" id="TIGR02532">
    <property type="entry name" value="IV_pilin_GFxxxE"/>
    <property type="match status" value="1"/>
</dbReference>
<dbReference type="InterPro" id="IPR012902">
    <property type="entry name" value="N_methyl_site"/>
</dbReference>
<dbReference type="OrthoDB" id="5243515at2"/>
<keyword evidence="1" id="KW-0812">Transmembrane</keyword>
<dbReference type="eggNOG" id="COG4966">
    <property type="taxonomic scope" value="Bacteria"/>
</dbReference>
<dbReference type="STRING" id="42256.RradSPS_0857"/>
<dbReference type="Proteomes" id="UP001281130">
    <property type="component" value="Unassembled WGS sequence"/>
</dbReference>
<evidence type="ECO:0000313" key="3">
    <source>
        <dbReference type="EMBL" id="MDX5893550.1"/>
    </source>
</evidence>
<dbReference type="Proteomes" id="UP000025229">
    <property type="component" value="Chromosome"/>
</dbReference>
<dbReference type="EMBL" id="CP007514">
    <property type="protein sequence ID" value="AHY46140.1"/>
    <property type="molecule type" value="Genomic_DNA"/>
</dbReference>
<gene>
    <name evidence="2" type="ORF">RradSPS_0857</name>
    <name evidence="3" type="ORF">SIL72_05845</name>
</gene>
<evidence type="ECO:0000313" key="2">
    <source>
        <dbReference type="EMBL" id="AHY46140.1"/>
    </source>
</evidence>